<evidence type="ECO:0000256" key="1">
    <source>
        <dbReference type="SAM" id="Phobius"/>
    </source>
</evidence>
<reference evidence="3" key="1">
    <citation type="submission" date="2023-07" db="EMBL/GenBank/DDBJ databases">
        <title>Isolating and identifying novel microbial strains from the Mariana Trench.</title>
        <authorList>
            <person name="Fu H."/>
        </authorList>
    </citation>
    <scope>NUCLEOTIDE SEQUENCE [LARGE SCALE GENOMIC DNA]</scope>
    <source>
        <strain evidence="3">T-y2</strain>
    </source>
</reference>
<accession>A0ABU2KLW0</accession>
<dbReference type="RefSeq" id="WP_311402630.1">
    <property type="nucleotide sequence ID" value="NZ_JAVRBG010000017.1"/>
</dbReference>
<keyword evidence="3" id="KW-1185">Reference proteome</keyword>
<comment type="caution">
    <text evidence="2">The sequence shown here is derived from an EMBL/GenBank/DDBJ whole genome shotgun (WGS) entry which is preliminary data.</text>
</comment>
<gene>
    <name evidence="2" type="ORF">RLT85_13800</name>
</gene>
<dbReference type="Proteomes" id="UP001182991">
    <property type="component" value="Unassembled WGS sequence"/>
</dbReference>
<organism evidence="2 3">
    <name type="scientific">Mesonia ostreae</name>
    <dbReference type="NCBI Taxonomy" id="861110"/>
    <lineage>
        <taxon>Bacteria</taxon>
        <taxon>Pseudomonadati</taxon>
        <taxon>Bacteroidota</taxon>
        <taxon>Flavobacteriia</taxon>
        <taxon>Flavobacteriales</taxon>
        <taxon>Flavobacteriaceae</taxon>
        <taxon>Mesonia</taxon>
    </lineage>
</organism>
<keyword evidence="1" id="KW-0472">Membrane</keyword>
<sequence length="112" mass="12868">MRAKLTSLDWLGIMLALFSLRQVFNISTGIIKKMTGNEVLGDEIYISRFLDLNDWSISIITAVIGFFITIYIIFKVIPLKLRFTFILSGLLGGILGYVIWFEYLGKVLFNFF</sequence>
<keyword evidence="1" id="KW-1133">Transmembrane helix</keyword>
<evidence type="ECO:0000313" key="2">
    <source>
        <dbReference type="EMBL" id="MDT0295701.1"/>
    </source>
</evidence>
<proteinExistence type="predicted"/>
<protein>
    <submittedName>
        <fullName evidence="2">Uncharacterized protein</fullName>
    </submittedName>
</protein>
<name>A0ABU2KLW0_9FLAO</name>
<feature type="transmembrane region" description="Helical" evidence="1">
    <location>
        <begin position="81"/>
        <end position="100"/>
    </location>
</feature>
<evidence type="ECO:0000313" key="3">
    <source>
        <dbReference type="Proteomes" id="UP001182991"/>
    </source>
</evidence>
<dbReference type="EMBL" id="JAVRBG010000017">
    <property type="protein sequence ID" value="MDT0295701.1"/>
    <property type="molecule type" value="Genomic_DNA"/>
</dbReference>
<feature type="transmembrane region" description="Helical" evidence="1">
    <location>
        <begin position="55"/>
        <end position="74"/>
    </location>
</feature>
<keyword evidence="1" id="KW-0812">Transmembrane</keyword>